<name>A0A8D9PDY2_9CAUD</name>
<accession>A0A8D9PDY2</accession>
<reference evidence="1" key="1">
    <citation type="journal article" date="2021" name="Proc. Natl. Acad. Sci. U.S.A.">
        <title>A Catalog of Tens of Thousands of Viruses from Human Metagenomes Reveals Hidden Associations with Chronic Diseases.</title>
        <authorList>
            <person name="Tisza M.J."/>
            <person name="Buck C.B."/>
        </authorList>
    </citation>
    <scope>NUCLEOTIDE SEQUENCE</scope>
    <source>
        <strain evidence="1">CtoNj20</strain>
    </source>
</reference>
<dbReference type="EMBL" id="BK014724">
    <property type="protein sequence ID" value="DAD55411.1"/>
    <property type="molecule type" value="Genomic_DNA"/>
</dbReference>
<sequence length="102" mass="11566">MTKFLKQTCLFEEAERGASGQPIMNKYGEPSYKSPITLKCRRERSTKDVLTTNGAVIRSETIYYTDELQLIRTDDKLDGKVVVAVSEYTNEHGKVEGYESHA</sequence>
<organism evidence="1">
    <name type="scientific">Siphoviridae sp. ctoNj20</name>
    <dbReference type="NCBI Taxonomy" id="2826085"/>
    <lineage>
        <taxon>Viruses</taxon>
        <taxon>Duplodnaviria</taxon>
        <taxon>Heunggongvirae</taxon>
        <taxon>Uroviricota</taxon>
        <taxon>Caudoviricetes</taxon>
    </lineage>
</organism>
<evidence type="ECO:0000313" key="1">
    <source>
        <dbReference type="EMBL" id="DAD55411.1"/>
    </source>
</evidence>
<protein>
    <submittedName>
        <fullName evidence="1">Uncharacterized protein</fullName>
    </submittedName>
</protein>
<proteinExistence type="predicted"/>